<gene>
    <name evidence="2" type="ORF">AVDCRST_MAG59-3361</name>
</gene>
<feature type="region of interest" description="Disordered" evidence="1">
    <location>
        <begin position="1"/>
        <end position="51"/>
    </location>
</feature>
<proteinExistence type="predicted"/>
<feature type="non-terminal residue" evidence="2">
    <location>
        <position position="1"/>
    </location>
</feature>
<organism evidence="2">
    <name type="scientific">uncultured Thermomicrobiales bacterium</name>
    <dbReference type="NCBI Taxonomy" id="1645740"/>
    <lineage>
        <taxon>Bacteria</taxon>
        <taxon>Pseudomonadati</taxon>
        <taxon>Thermomicrobiota</taxon>
        <taxon>Thermomicrobia</taxon>
        <taxon>Thermomicrobiales</taxon>
        <taxon>environmental samples</taxon>
    </lineage>
</organism>
<sequence>VSRREFRRRRSSIHVPCLRPHRPRGERARRWKHPAGPEVAPRRRDRLPAGL</sequence>
<accession>A0A6J4V7F0</accession>
<feature type="non-terminal residue" evidence="2">
    <location>
        <position position="51"/>
    </location>
</feature>
<name>A0A6J4V7F0_9BACT</name>
<evidence type="ECO:0000313" key="2">
    <source>
        <dbReference type="EMBL" id="CAA9569468.1"/>
    </source>
</evidence>
<dbReference type="AlphaFoldDB" id="A0A6J4V7F0"/>
<protein>
    <submittedName>
        <fullName evidence="2">Uncharacterized protein</fullName>
    </submittedName>
</protein>
<evidence type="ECO:0000256" key="1">
    <source>
        <dbReference type="SAM" id="MobiDB-lite"/>
    </source>
</evidence>
<reference evidence="2" key="1">
    <citation type="submission" date="2020-02" db="EMBL/GenBank/DDBJ databases">
        <authorList>
            <person name="Meier V. D."/>
        </authorList>
    </citation>
    <scope>NUCLEOTIDE SEQUENCE</scope>
    <source>
        <strain evidence="2">AVDCRST_MAG59</strain>
    </source>
</reference>
<dbReference type="EMBL" id="CADCWF010000240">
    <property type="protein sequence ID" value="CAA9569468.1"/>
    <property type="molecule type" value="Genomic_DNA"/>
</dbReference>
<feature type="compositionally biased region" description="Basic residues" evidence="1">
    <location>
        <begin position="1"/>
        <end position="12"/>
    </location>
</feature>